<organism evidence="2 3">
    <name type="scientific">Gonapodya prolifera (strain JEL478)</name>
    <name type="common">Monoblepharis prolifera</name>
    <dbReference type="NCBI Taxonomy" id="1344416"/>
    <lineage>
        <taxon>Eukaryota</taxon>
        <taxon>Fungi</taxon>
        <taxon>Fungi incertae sedis</taxon>
        <taxon>Chytridiomycota</taxon>
        <taxon>Chytridiomycota incertae sedis</taxon>
        <taxon>Monoblepharidomycetes</taxon>
        <taxon>Monoblepharidales</taxon>
        <taxon>Gonapodyaceae</taxon>
        <taxon>Gonapodya</taxon>
    </lineage>
</organism>
<sequence>MAPIRTRPIHILEPDGHTTIVPFPSTNPPHTLSSLRDWLRESVPRLQTAKTIRISREEGRGGFRRVDSDNDVRELNHGTGKVVLKVESEAQPPPTPSIAMDSSAPPLERPTLVPLDELNNGTDSSLPPVYEQPSPTRKAAPITDSSAPPSIPSIQMGSVSGSMVPDSSAPGDMSMGTPGRGEAWAGWMAQGGLDSQPTLAPADDFE</sequence>
<dbReference type="EMBL" id="KQ965759">
    <property type="protein sequence ID" value="KXS15876.1"/>
    <property type="molecule type" value="Genomic_DNA"/>
</dbReference>
<evidence type="ECO:0000313" key="2">
    <source>
        <dbReference type="EMBL" id="KXS15876.1"/>
    </source>
</evidence>
<accession>A0A139AGF1</accession>
<dbReference type="Proteomes" id="UP000070544">
    <property type="component" value="Unassembled WGS sequence"/>
</dbReference>
<proteinExistence type="predicted"/>
<protein>
    <submittedName>
        <fullName evidence="2">Uncharacterized protein</fullName>
    </submittedName>
</protein>
<feature type="compositionally biased region" description="Polar residues" evidence="1">
    <location>
        <begin position="143"/>
        <end position="161"/>
    </location>
</feature>
<feature type="region of interest" description="Disordered" evidence="1">
    <location>
        <begin position="87"/>
        <end position="206"/>
    </location>
</feature>
<keyword evidence="3" id="KW-1185">Reference proteome</keyword>
<reference evidence="2 3" key="1">
    <citation type="journal article" date="2015" name="Genome Biol. Evol.">
        <title>Phylogenomic analyses indicate that early fungi evolved digesting cell walls of algal ancestors of land plants.</title>
        <authorList>
            <person name="Chang Y."/>
            <person name="Wang S."/>
            <person name="Sekimoto S."/>
            <person name="Aerts A.L."/>
            <person name="Choi C."/>
            <person name="Clum A."/>
            <person name="LaButti K.M."/>
            <person name="Lindquist E.A."/>
            <person name="Yee Ngan C."/>
            <person name="Ohm R.A."/>
            <person name="Salamov A.A."/>
            <person name="Grigoriev I.V."/>
            <person name="Spatafora J.W."/>
            <person name="Berbee M.L."/>
        </authorList>
    </citation>
    <scope>NUCLEOTIDE SEQUENCE [LARGE SCALE GENOMIC DNA]</scope>
    <source>
        <strain evidence="2 3">JEL478</strain>
    </source>
</reference>
<gene>
    <name evidence="2" type="ORF">M427DRAFT_145361</name>
</gene>
<evidence type="ECO:0000256" key="1">
    <source>
        <dbReference type="SAM" id="MobiDB-lite"/>
    </source>
</evidence>
<evidence type="ECO:0000313" key="3">
    <source>
        <dbReference type="Proteomes" id="UP000070544"/>
    </source>
</evidence>
<dbReference type="AlphaFoldDB" id="A0A139AGF1"/>
<name>A0A139AGF1_GONPJ</name>